<evidence type="ECO:0008006" key="2">
    <source>
        <dbReference type="Google" id="ProtNLM"/>
    </source>
</evidence>
<dbReference type="SUPFAM" id="SSF52540">
    <property type="entry name" value="P-loop containing nucleoside triphosphate hydrolases"/>
    <property type="match status" value="1"/>
</dbReference>
<dbReference type="EMBL" id="HBKQ01057122">
    <property type="protein sequence ID" value="CAE2283589.1"/>
    <property type="molecule type" value="Transcribed_RNA"/>
</dbReference>
<dbReference type="AlphaFoldDB" id="A0A7S4K4K6"/>
<sequence length="364" mass="39514">MRKRYVFGSLTRASDLERTPFHIRPLDRDRWATGDFVVGKFVSENPSPSDEVEITTGRLVKLMKNDLLVGALGKRRATLESVGDWEEIGSDGVMEDLTRAGLFGRETSRSSRTPARPPFVYQGHAVRDESKVRMRDFVTNHPDAPSYQCPTIMLIGTSMSSGKTTASRAIIRALSDMGLRVIGVKLTGAGHFSDILSMYDAGADEIFDFIDVGMPSTVLPPGAFRRRLKLLLSRIASRCPDIVVAEAGASPFEPYNGDIALQEVGDNIIFTVLCASDPYSVIGVSQNFGVKPDLVCGITTVTDAGIQLVKKLTGIPALSLTTDESIEELKGLLQHAVKSKVNKAALIIPDLEDDAECGHVAPYS</sequence>
<dbReference type="InterPro" id="IPR027417">
    <property type="entry name" value="P-loop_NTPase"/>
</dbReference>
<gene>
    <name evidence="1" type="ORF">OAUR00152_LOCUS39052</name>
</gene>
<protein>
    <recommendedName>
        <fullName evidence="2">DUF1611 domain-containing protein</fullName>
    </recommendedName>
</protein>
<dbReference type="Gene3D" id="3.40.50.300">
    <property type="entry name" value="P-loop containing nucleotide triphosphate hydrolases"/>
    <property type="match status" value="1"/>
</dbReference>
<reference evidence="1" key="1">
    <citation type="submission" date="2021-01" db="EMBL/GenBank/DDBJ databases">
        <authorList>
            <person name="Corre E."/>
            <person name="Pelletier E."/>
            <person name="Niang G."/>
            <person name="Scheremetjew M."/>
            <person name="Finn R."/>
            <person name="Kale V."/>
            <person name="Holt S."/>
            <person name="Cochrane G."/>
            <person name="Meng A."/>
            <person name="Brown T."/>
            <person name="Cohen L."/>
        </authorList>
    </citation>
    <scope>NUCLEOTIDE SEQUENCE</scope>
    <source>
        <strain evidence="1">Isolate 1302-5</strain>
    </source>
</reference>
<dbReference type="CDD" id="cd01983">
    <property type="entry name" value="SIMIBI"/>
    <property type="match status" value="1"/>
</dbReference>
<evidence type="ECO:0000313" key="1">
    <source>
        <dbReference type="EMBL" id="CAE2283589.1"/>
    </source>
</evidence>
<accession>A0A7S4K4K6</accession>
<proteinExistence type="predicted"/>
<name>A0A7S4K4K6_9STRA</name>
<organism evidence="1">
    <name type="scientific">Odontella aurita</name>
    <dbReference type="NCBI Taxonomy" id="265563"/>
    <lineage>
        <taxon>Eukaryota</taxon>
        <taxon>Sar</taxon>
        <taxon>Stramenopiles</taxon>
        <taxon>Ochrophyta</taxon>
        <taxon>Bacillariophyta</taxon>
        <taxon>Mediophyceae</taxon>
        <taxon>Biddulphiophycidae</taxon>
        <taxon>Eupodiscales</taxon>
        <taxon>Odontellaceae</taxon>
        <taxon>Odontella</taxon>
    </lineage>
</organism>